<evidence type="ECO:0000256" key="4">
    <source>
        <dbReference type="ARBA" id="ARBA00022598"/>
    </source>
</evidence>
<evidence type="ECO:0000256" key="8">
    <source>
        <dbReference type="ARBA" id="ARBA00022842"/>
    </source>
</evidence>
<accession>A0A2T4VZ82</accession>
<evidence type="ECO:0000256" key="9">
    <source>
        <dbReference type="ARBA" id="ARBA00047493"/>
    </source>
</evidence>
<dbReference type="GO" id="GO:0005737">
    <property type="term" value="C:cytoplasm"/>
    <property type="evidence" value="ECO:0007669"/>
    <property type="project" value="TreeGrafter"/>
</dbReference>
<evidence type="ECO:0000313" key="12">
    <source>
        <dbReference type="EMBL" id="PTL87092.1"/>
    </source>
</evidence>
<dbReference type="Gene3D" id="3.90.190.20">
    <property type="entry name" value="Mur ligase, C-terminal domain"/>
    <property type="match status" value="1"/>
</dbReference>
<keyword evidence="5" id="KW-0479">Metal-binding</keyword>
<dbReference type="InterPro" id="IPR013221">
    <property type="entry name" value="Mur_ligase_cen"/>
</dbReference>
<evidence type="ECO:0000256" key="2">
    <source>
        <dbReference type="ARBA" id="ARBA00008276"/>
    </source>
</evidence>
<dbReference type="SUPFAM" id="SSF53623">
    <property type="entry name" value="MurD-like peptide ligases, catalytic domain"/>
    <property type="match status" value="1"/>
</dbReference>
<dbReference type="GO" id="GO:0008841">
    <property type="term" value="F:dihydrofolate synthase activity"/>
    <property type="evidence" value="ECO:0007669"/>
    <property type="project" value="TreeGrafter"/>
</dbReference>
<dbReference type="AlphaFoldDB" id="A0A2T4VZ82"/>
<comment type="catalytic activity">
    <reaction evidence="9">
        <text>(6S)-5,6,7,8-tetrahydrofolyl-(gamma-L-Glu)(n) + L-glutamate + ATP = (6S)-5,6,7,8-tetrahydrofolyl-(gamma-L-Glu)(n+1) + ADP + phosphate + H(+)</text>
        <dbReference type="Rhea" id="RHEA:10580"/>
        <dbReference type="Rhea" id="RHEA-COMP:14738"/>
        <dbReference type="Rhea" id="RHEA-COMP:14740"/>
        <dbReference type="ChEBI" id="CHEBI:15378"/>
        <dbReference type="ChEBI" id="CHEBI:29985"/>
        <dbReference type="ChEBI" id="CHEBI:30616"/>
        <dbReference type="ChEBI" id="CHEBI:43474"/>
        <dbReference type="ChEBI" id="CHEBI:141005"/>
        <dbReference type="ChEBI" id="CHEBI:456216"/>
        <dbReference type="EC" id="6.3.2.17"/>
    </reaction>
</comment>
<dbReference type="Gene3D" id="3.40.1190.10">
    <property type="entry name" value="Mur-like, catalytic domain"/>
    <property type="match status" value="1"/>
</dbReference>
<dbReference type="FunFam" id="3.40.1190.10:FF:000011">
    <property type="entry name" value="Folylpolyglutamate synthase/dihydrofolate synthase"/>
    <property type="match status" value="1"/>
</dbReference>
<dbReference type="SUPFAM" id="SSF53244">
    <property type="entry name" value="MurD-like peptide ligases, peptide-binding domain"/>
    <property type="match status" value="1"/>
</dbReference>
<dbReference type="Pfam" id="PF08245">
    <property type="entry name" value="Mur_ligase_M"/>
    <property type="match status" value="1"/>
</dbReference>
<keyword evidence="6 10" id="KW-0547">Nucleotide-binding</keyword>
<dbReference type="PROSITE" id="PS01012">
    <property type="entry name" value="FOLYLPOLYGLU_SYNT_2"/>
    <property type="match status" value="1"/>
</dbReference>
<keyword evidence="4 10" id="KW-0436">Ligase</keyword>
<comment type="caution">
    <text evidence="12">The sequence shown here is derived from an EMBL/GenBank/DDBJ whole genome shotgun (WGS) entry which is preliminary data.</text>
</comment>
<dbReference type="UniPathway" id="UPA00077">
    <property type="reaction ID" value="UER00157"/>
</dbReference>
<comment type="similarity">
    <text evidence="2 10">Belongs to the folylpolyglutamate synthase family.</text>
</comment>
<evidence type="ECO:0000256" key="1">
    <source>
        <dbReference type="ARBA" id="ARBA00001946"/>
    </source>
</evidence>
<evidence type="ECO:0000256" key="5">
    <source>
        <dbReference type="ARBA" id="ARBA00022723"/>
    </source>
</evidence>
<evidence type="ECO:0000256" key="3">
    <source>
        <dbReference type="ARBA" id="ARBA00013025"/>
    </source>
</evidence>
<dbReference type="GO" id="GO:0046654">
    <property type="term" value="P:tetrahydrofolate biosynthetic process"/>
    <property type="evidence" value="ECO:0007669"/>
    <property type="project" value="UniProtKB-UniPathway"/>
</dbReference>
<keyword evidence="8" id="KW-0460">Magnesium</keyword>
<evidence type="ECO:0000256" key="6">
    <source>
        <dbReference type="ARBA" id="ARBA00022741"/>
    </source>
</evidence>
<dbReference type="EMBL" id="PSQJ01000001">
    <property type="protein sequence ID" value="PTL87092.1"/>
    <property type="molecule type" value="Genomic_DNA"/>
</dbReference>
<dbReference type="InterPro" id="IPR036615">
    <property type="entry name" value="Mur_ligase_C_dom_sf"/>
</dbReference>
<dbReference type="EC" id="6.3.2.17" evidence="3"/>
<dbReference type="Proteomes" id="UP000240811">
    <property type="component" value="Unassembled WGS sequence"/>
</dbReference>
<dbReference type="GO" id="GO:0005524">
    <property type="term" value="F:ATP binding"/>
    <property type="evidence" value="ECO:0007669"/>
    <property type="project" value="UniProtKB-KW"/>
</dbReference>
<protein>
    <recommendedName>
        <fullName evidence="3">tetrahydrofolate synthase</fullName>
        <ecNumber evidence="3">6.3.2.17</ecNumber>
    </recommendedName>
</protein>
<dbReference type="PANTHER" id="PTHR11136:SF0">
    <property type="entry name" value="DIHYDROFOLATE SYNTHETASE-RELATED"/>
    <property type="match status" value="1"/>
</dbReference>
<name>A0A2T4VZ82_9HYPH</name>
<reference evidence="13" key="1">
    <citation type="submission" date="2018-02" db="EMBL/GenBank/DDBJ databases">
        <title>Genome sequence of Candidatus Liberibacter europaeus.</title>
        <authorList>
            <person name="Frampton R.A."/>
            <person name="Thompson S.M."/>
            <person name="David C."/>
            <person name="Addison S.M."/>
            <person name="Smith G.R."/>
        </authorList>
    </citation>
    <scope>NUCLEOTIDE SEQUENCE [LARGE SCALE GENOMIC DNA]</scope>
</reference>
<dbReference type="NCBIfam" id="TIGR01499">
    <property type="entry name" value="folC"/>
    <property type="match status" value="1"/>
</dbReference>
<dbReference type="PANTHER" id="PTHR11136">
    <property type="entry name" value="FOLYLPOLYGLUTAMATE SYNTHASE-RELATED"/>
    <property type="match status" value="1"/>
</dbReference>
<gene>
    <name evidence="12" type="ORF">C4617_00870</name>
</gene>
<sequence>MSIFSLQRIQRLLEDLGRPQDNIPPVIHIGGTNGKGSVAAFSQRLLETSGFSAHVHTSPHLVKWNERFRLGVEKCRGRLVSDEVLVDAFCRVIQANKGQDISTFELSVATALVLFSENPADAAIIEVGLGGRLDATNIIEKPAVTVITSISLDHERYLGNTVSLIAEEKSAIMKSGFPVVIGYQLYDEVRDLLVARAEKKGCPYRVYGDHFFVFKKDDHLIYQDEFSQRILPIPSLLGEHQYVNAAIAICAVEMAGFKLKEDCIKKALQSTEWHGRFQKLPAGSLLKKIPGNYEVWIDGGHNPDSGLVISREISKFQGIDKKPFYLLMGMRNDKDHAKYIQAFVELSPVVFTVPILCKEDGSEPIGADPQLLMQEATKLGIQAFACSSIMEAFDRIKQTNRGLPAPIILIGGSLYLVGEVLHKNEVYIN</sequence>
<dbReference type="InterPro" id="IPR036565">
    <property type="entry name" value="Mur-like_cat_sf"/>
</dbReference>
<comment type="cofactor">
    <cofactor evidence="1">
        <name>Mg(2+)</name>
        <dbReference type="ChEBI" id="CHEBI:18420"/>
    </cofactor>
</comment>
<proteinExistence type="inferred from homology"/>
<feature type="domain" description="Mur ligase central" evidence="11">
    <location>
        <begin position="29"/>
        <end position="252"/>
    </location>
</feature>
<organism evidence="12 13">
    <name type="scientific">Candidatus Liberibacter europaeus</name>
    <dbReference type="NCBI Taxonomy" id="744859"/>
    <lineage>
        <taxon>Bacteria</taxon>
        <taxon>Pseudomonadati</taxon>
        <taxon>Pseudomonadota</taxon>
        <taxon>Alphaproteobacteria</taxon>
        <taxon>Hyphomicrobiales</taxon>
        <taxon>Rhizobiaceae</taxon>
        <taxon>Liberibacter</taxon>
    </lineage>
</organism>
<evidence type="ECO:0000256" key="10">
    <source>
        <dbReference type="PIRNR" id="PIRNR001563"/>
    </source>
</evidence>
<dbReference type="GO" id="GO:0004326">
    <property type="term" value="F:tetrahydrofolylpolyglutamate synthase activity"/>
    <property type="evidence" value="ECO:0007669"/>
    <property type="project" value="UniProtKB-EC"/>
</dbReference>
<keyword evidence="7 10" id="KW-0067">ATP-binding</keyword>
<dbReference type="PIRSF" id="PIRSF001563">
    <property type="entry name" value="Folylpolyglu_synth"/>
    <property type="match status" value="1"/>
</dbReference>
<evidence type="ECO:0000259" key="11">
    <source>
        <dbReference type="Pfam" id="PF08245"/>
    </source>
</evidence>
<evidence type="ECO:0000256" key="7">
    <source>
        <dbReference type="ARBA" id="ARBA00022840"/>
    </source>
</evidence>
<dbReference type="InterPro" id="IPR001645">
    <property type="entry name" value="Folylpolyglutamate_synth"/>
</dbReference>
<dbReference type="GO" id="GO:0046872">
    <property type="term" value="F:metal ion binding"/>
    <property type="evidence" value="ECO:0007669"/>
    <property type="project" value="UniProtKB-KW"/>
</dbReference>
<evidence type="ECO:0000313" key="13">
    <source>
        <dbReference type="Proteomes" id="UP000240811"/>
    </source>
</evidence>
<dbReference type="PROSITE" id="PS01011">
    <property type="entry name" value="FOLYLPOLYGLU_SYNT_1"/>
    <property type="match status" value="1"/>
</dbReference>
<dbReference type="InterPro" id="IPR018109">
    <property type="entry name" value="Folylpolyglutamate_synth_CS"/>
</dbReference>